<evidence type="ECO:0000256" key="3">
    <source>
        <dbReference type="ARBA" id="ARBA00022842"/>
    </source>
</evidence>
<keyword evidence="3" id="KW-0460">Magnesium</keyword>
<dbReference type="GO" id="GO:0016787">
    <property type="term" value="F:hydrolase activity"/>
    <property type="evidence" value="ECO:0007669"/>
    <property type="project" value="UniProtKB-KW"/>
</dbReference>
<gene>
    <name evidence="4" type="ORF">C942_03445</name>
</gene>
<sequence length="218" mass="25670">MCKLVMYMVRMLIMSNDIKVIYLDFCHTAVNKFTLGSFIRYVQLREINLLSIFNDKIRRTEVSERIENLDHKVYDNLDKYGHSYSSLLIKKHINQNVISEIRNLTSNGYKLVVVSAALKYYIKPFFDMLDVNVYHYITSQIEKKGNKLSLDFMYAERKLEEIIKFENQLNIIESVAYSDHITDLPMLKHSNRVVVVEGPNKELLKVAENNNWRIINGH</sequence>
<proteinExistence type="predicted"/>
<dbReference type="Pfam" id="PF12710">
    <property type="entry name" value="HAD"/>
    <property type="match status" value="1"/>
</dbReference>
<dbReference type="NCBIfam" id="TIGR01488">
    <property type="entry name" value="HAD-SF-IB"/>
    <property type="match status" value="1"/>
</dbReference>
<dbReference type="InterPro" id="IPR036412">
    <property type="entry name" value="HAD-like_sf"/>
</dbReference>
<dbReference type="PANTHER" id="PTHR43344">
    <property type="entry name" value="PHOSPHOSERINE PHOSPHATASE"/>
    <property type="match status" value="1"/>
</dbReference>
<dbReference type="PATRIC" id="fig|1056511.3.peg.4369"/>
<dbReference type="EMBL" id="AMZO01000036">
    <property type="protein sequence ID" value="ELR63776.1"/>
    <property type="molecule type" value="Genomic_DNA"/>
</dbReference>
<protein>
    <recommendedName>
        <fullName evidence="6">Phosphoserine phosphatase</fullName>
    </recommendedName>
</protein>
<evidence type="ECO:0000313" key="4">
    <source>
        <dbReference type="EMBL" id="ELR63776.1"/>
    </source>
</evidence>
<organism evidence="4 5">
    <name type="scientific">Photobacterium marinum</name>
    <dbReference type="NCBI Taxonomy" id="1056511"/>
    <lineage>
        <taxon>Bacteria</taxon>
        <taxon>Pseudomonadati</taxon>
        <taxon>Pseudomonadota</taxon>
        <taxon>Gammaproteobacteria</taxon>
        <taxon>Vibrionales</taxon>
        <taxon>Vibrionaceae</taxon>
        <taxon>Photobacterium</taxon>
    </lineage>
</organism>
<evidence type="ECO:0008006" key="6">
    <source>
        <dbReference type="Google" id="ProtNLM"/>
    </source>
</evidence>
<dbReference type="AlphaFoldDB" id="L8J4X0"/>
<comment type="caution">
    <text evidence="4">The sequence shown here is derived from an EMBL/GenBank/DDBJ whole genome shotgun (WGS) entry which is preliminary data.</text>
</comment>
<dbReference type="InterPro" id="IPR050582">
    <property type="entry name" value="HAD-like_SerB"/>
</dbReference>
<dbReference type="SUPFAM" id="SSF56784">
    <property type="entry name" value="HAD-like"/>
    <property type="match status" value="1"/>
</dbReference>
<evidence type="ECO:0000256" key="2">
    <source>
        <dbReference type="ARBA" id="ARBA00022801"/>
    </source>
</evidence>
<dbReference type="InterPro" id="IPR023214">
    <property type="entry name" value="HAD_sf"/>
</dbReference>
<evidence type="ECO:0000313" key="5">
    <source>
        <dbReference type="Proteomes" id="UP000011134"/>
    </source>
</evidence>
<dbReference type="PANTHER" id="PTHR43344:SF13">
    <property type="entry name" value="PHOSPHATASE RV3661-RELATED"/>
    <property type="match status" value="1"/>
</dbReference>
<dbReference type="Proteomes" id="UP000011134">
    <property type="component" value="Unassembled WGS sequence"/>
</dbReference>
<keyword evidence="5" id="KW-1185">Reference proteome</keyword>
<dbReference type="GO" id="GO:0046872">
    <property type="term" value="F:metal ion binding"/>
    <property type="evidence" value="ECO:0007669"/>
    <property type="project" value="UniProtKB-KW"/>
</dbReference>
<keyword evidence="1" id="KW-0479">Metal-binding</keyword>
<keyword evidence="2" id="KW-0378">Hydrolase</keyword>
<evidence type="ECO:0000256" key="1">
    <source>
        <dbReference type="ARBA" id="ARBA00022723"/>
    </source>
</evidence>
<accession>L8J4X0</accession>
<name>L8J4X0_9GAMM</name>
<dbReference type="Gene3D" id="3.40.50.1000">
    <property type="entry name" value="HAD superfamily/HAD-like"/>
    <property type="match status" value="1"/>
</dbReference>
<reference evidence="4 5" key="1">
    <citation type="submission" date="2012-12" db="EMBL/GenBank/DDBJ databases">
        <title>Genome Assembly of Photobacterium sp. AK15.</title>
        <authorList>
            <person name="Khatri I."/>
            <person name="Vaidya B."/>
            <person name="Srinivas T.N.R."/>
            <person name="Subramanian S."/>
            <person name="Pinnaka A."/>
        </authorList>
    </citation>
    <scope>NUCLEOTIDE SEQUENCE [LARGE SCALE GENOMIC DNA]</scope>
    <source>
        <strain evidence="4 5">AK15</strain>
    </source>
</reference>